<dbReference type="GO" id="GO:0005975">
    <property type="term" value="P:carbohydrate metabolic process"/>
    <property type="evidence" value="ECO:0007669"/>
    <property type="project" value="InterPro"/>
</dbReference>
<gene>
    <name evidence="19" type="ORF">Nepgr_029283</name>
</gene>
<evidence type="ECO:0000256" key="17">
    <source>
        <dbReference type="SAM" id="SignalP"/>
    </source>
</evidence>
<dbReference type="SMART" id="SM00768">
    <property type="entry name" value="X8"/>
    <property type="match status" value="1"/>
</dbReference>
<organism evidence="19 20">
    <name type="scientific">Nepenthes gracilis</name>
    <name type="common">Slender pitcher plant</name>
    <dbReference type="NCBI Taxonomy" id="150966"/>
    <lineage>
        <taxon>Eukaryota</taxon>
        <taxon>Viridiplantae</taxon>
        <taxon>Streptophyta</taxon>
        <taxon>Embryophyta</taxon>
        <taxon>Tracheophyta</taxon>
        <taxon>Spermatophyta</taxon>
        <taxon>Magnoliopsida</taxon>
        <taxon>eudicotyledons</taxon>
        <taxon>Gunneridae</taxon>
        <taxon>Pentapetalae</taxon>
        <taxon>Caryophyllales</taxon>
        <taxon>Nepenthaceae</taxon>
        <taxon>Nepenthes</taxon>
    </lineage>
</organism>
<dbReference type="InterPro" id="IPR044965">
    <property type="entry name" value="Glyco_hydro_17_plant"/>
</dbReference>
<keyword evidence="7 17" id="KW-0732">Signal</keyword>
<dbReference type="EC" id="3.2.1.39" evidence="4"/>
<dbReference type="FunFam" id="1.20.58.1040:FF:000001">
    <property type="entry name" value="Glucan endo-1,3-beta-glucosidase 4"/>
    <property type="match status" value="1"/>
</dbReference>
<keyword evidence="5" id="KW-1003">Cell membrane</keyword>
<evidence type="ECO:0000256" key="13">
    <source>
        <dbReference type="ARBA" id="ARBA00023288"/>
    </source>
</evidence>
<evidence type="ECO:0000256" key="1">
    <source>
        <dbReference type="ARBA" id="ARBA00000382"/>
    </source>
</evidence>
<keyword evidence="6" id="KW-0336">GPI-anchor</keyword>
<keyword evidence="11" id="KW-1015">Disulfide bond</keyword>
<dbReference type="EMBL" id="BSYO01000033">
    <property type="protein sequence ID" value="GMH27440.1"/>
    <property type="molecule type" value="Genomic_DNA"/>
</dbReference>
<evidence type="ECO:0000313" key="19">
    <source>
        <dbReference type="EMBL" id="GMH27440.1"/>
    </source>
</evidence>
<dbReference type="Gene3D" id="3.20.20.80">
    <property type="entry name" value="Glycosidases"/>
    <property type="match status" value="1"/>
</dbReference>
<dbReference type="InterPro" id="IPR000490">
    <property type="entry name" value="Glyco_hydro_17"/>
</dbReference>
<evidence type="ECO:0000256" key="4">
    <source>
        <dbReference type="ARBA" id="ARBA00012780"/>
    </source>
</evidence>
<dbReference type="Pfam" id="PF07983">
    <property type="entry name" value="X8"/>
    <property type="match status" value="1"/>
</dbReference>
<dbReference type="GO" id="GO:0006952">
    <property type="term" value="P:defense response"/>
    <property type="evidence" value="ECO:0007669"/>
    <property type="project" value="UniProtKB-KW"/>
</dbReference>
<proteinExistence type="inferred from homology"/>
<keyword evidence="8 16" id="KW-0378">Hydrolase</keyword>
<evidence type="ECO:0000256" key="5">
    <source>
        <dbReference type="ARBA" id="ARBA00022475"/>
    </source>
</evidence>
<dbReference type="InterPro" id="IPR012946">
    <property type="entry name" value="X8"/>
</dbReference>
<feature type="chain" id="PRO_5041903008" description="glucan endo-1,3-beta-D-glucosidase" evidence="17">
    <location>
        <begin position="24"/>
        <end position="500"/>
    </location>
</feature>
<evidence type="ECO:0000256" key="3">
    <source>
        <dbReference type="ARBA" id="ARBA00008773"/>
    </source>
</evidence>
<dbReference type="SUPFAM" id="SSF51445">
    <property type="entry name" value="(Trans)glycosidases"/>
    <property type="match status" value="1"/>
</dbReference>
<dbReference type="GO" id="GO:0005886">
    <property type="term" value="C:plasma membrane"/>
    <property type="evidence" value="ECO:0007669"/>
    <property type="project" value="UniProtKB-SubCell"/>
</dbReference>
<evidence type="ECO:0000256" key="12">
    <source>
        <dbReference type="ARBA" id="ARBA00023180"/>
    </source>
</evidence>
<evidence type="ECO:0000256" key="16">
    <source>
        <dbReference type="RuleBase" id="RU004336"/>
    </source>
</evidence>
<dbReference type="Gene3D" id="1.20.58.1040">
    <property type="match status" value="1"/>
</dbReference>
<evidence type="ECO:0000256" key="9">
    <source>
        <dbReference type="ARBA" id="ARBA00022821"/>
    </source>
</evidence>
<evidence type="ECO:0000256" key="2">
    <source>
        <dbReference type="ARBA" id="ARBA00004609"/>
    </source>
</evidence>
<dbReference type="PROSITE" id="PS00587">
    <property type="entry name" value="GLYCOSYL_HYDROL_F17"/>
    <property type="match status" value="1"/>
</dbReference>
<keyword evidence="10" id="KW-0472">Membrane</keyword>
<sequence length="500" mass="53450">MKKEESMALQLASLFLALSAVSADENAFIGVNIGTDLSNMPSPIQVVALLKAQNIKHVRLFDADRTMLLALANTGIQVTVSVPNNELLGIGQSNATAANWVTHNIVAHVPASNITAIAVGSEVLSAIPNAAPVLVSAMKFIHSALVAANLDSQIKVSTPHSSSIILDSFPPSQAFFNRTWDPVMVPLLKFLQSTGSYLMLNVYPYYDYMQSNGIIPLDYALFRPLPPNKEAVDANTLLHYTNVFDAIVDAAYYAMSYLNFTNIAVVVTESGWPSKGDSFEPDATIDNANTYNSNLIRHVLNNTGTPKHPGIAVSTYLYELYNEDLRPGSVSEKNWGLFDADGVPVYILHLTGSGAVLSNDTTNQTYCVAKYGADPKMLQAALDWACGPGKVDCSVLLQGEPCYEPDTVVAHSTYAFDTYYHQMAMAPGTCFFNGVATVTTTDPSHGSCIFPGSGGTNATVANRTALAPAANSTSSGDPPRCYCGSALLMISVLHSIAVLL</sequence>
<comment type="catalytic activity">
    <reaction evidence="1">
        <text>Hydrolysis of (1-&gt;3)-beta-D-glucosidic linkages in (1-&gt;3)-beta-D-glucans.</text>
        <dbReference type="EC" id="3.2.1.39"/>
    </reaction>
</comment>
<evidence type="ECO:0000256" key="10">
    <source>
        <dbReference type="ARBA" id="ARBA00023136"/>
    </source>
</evidence>
<keyword evidence="12" id="KW-0325">Glycoprotein</keyword>
<keyword evidence="14 16" id="KW-0326">Glycosidase</keyword>
<comment type="subcellular location">
    <subcellularLocation>
        <location evidence="2">Cell membrane</location>
        <topology evidence="2">Lipid-anchor</topology>
        <topology evidence="2">GPI-anchor</topology>
    </subcellularLocation>
</comment>
<dbReference type="GO" id="GO:0098552">
    <property type="term" value="C:side of membrane"/>
    <property type="evidence" value="ECO:0007669"/>
    <property type="project" value="UniProtKB-KW"/>
</dbReference>
<evidence type="ECO:0000256" key="7">
    <source>
        <dbReference type="ARBA" id="ARBA00022729"/>
    </source>
</evidence>
<evidence type="ECO:0000256" key="15">
    <source>
        <dbReference type="RuleBase" id="RU004335"/>
    </source>
</evidence>
<dbReference type="GO" id="GO:0042973">
    <property type="term" value="F:glucan endo-1,3-beta-D-glucosidase activity"/>
    <property type="evidence" value="ECO:0007669"/>
    <property type="project" value="UniProtKB-EC"/>
</dbReference>
<dbReference type="Pfam" id="PF00332">
    <property type="entry name" value="Glyco_hydro_17"/>
    <property type="match status" value="1"/>
</dbReference>
<name>A0AAD3TC66_NEPGR</name>
<dbReference type="GO" id="GO:0009506">
    <property type="term" value="C:plasmodesma"/>
    <property type="evidence" value="ECO:0007669"/>
    <property type="project" value="UniProtKB-ARBA"/>
</dbReference>
<feature type="domain" description="X8" evidence="18">
    <location>
        <begin position="365"/>
        <end position="450"/>
    </location>
</feature>
<accession>A0AAD3TC66</accession>
<evidence type="ECO:0000256" key="6">
    <source>
        <dbReference type="ARBA" id="ARBA00022622"/>
    </source>
</evidence>
<dbReference type="InterPro" id="IPR017853">
    <property type="entry name" value="GH"/>
</dbReference>
<dbReference type="AlphaFoldDB" id="A0AAD3TC66"/>
<dbReference type="FunFam" id="3.20.20.80:FF:000002">
    <property type="entry name" value="Glucan endo-1,3-beta-glucosidase 3"/>
    <property type="match status" value="1"/>
</dbReference>
<keyword evidence="9" id="KW-0611">Plant defense</keyword>
<comment type="caution">
    <text evidence="19">The sequence shown here is derived from an EMBL/GenBank/DDBJ whole genome shotgun (WGS) entry which is preliminary data.</text>
</comment>
<protein>
    <recommendedName>
        <fullName evidence="4">glucan endo-1,3-beta-D-glucosidase</fullName>
        <ecNumber evidence="4">3.2.1.39</ecNumber>
    </recommendedName>
</protein>
<evidence type="ECO:0000256" key="11">
    <source>
        <dbReference type="ARBA" id="ARBA00023157"/>
    </source>
</evidence>
<keyword evidence="13" id="KW-0449">Lipoprotein</keyword>
<reference evidence="19" key="1">
    <citation type="submission" date="2023-05" db="EMBL/GenBank/DDBJ databases">
        <title>Nepenthes gracilis genome sequencing.</title>
        <authorList>
            <person name="Fukushima K."/>
        </authorList>
    </citation>
    <scope>NUCLEOTIDE SEQUENCE</scope>
    <source>
        <strain evidence="19">SING2019-196</strain>
    </source>
</reference>
<dbReference type="PANTHER" id="PTHR32227">
    <property type="entry name" value="GLUCAN ENDO-1,3-BETA-GLUCOSIDASE BG1-RELATED-RELATED"/>
    <property type="match status" value="1"/>
</dbReference>
<keyword evidence="20" id="KW-1185">Reference proteome</keyword>
<evidence type="ECO:0000256" key="14">
    <source>
        <dbReference type="ARBA" id="ARBA00023295"/>
    </source>
</evidence>
<feature type="signal peptide" evidence="17">
    <location>
        <begin position="1"/>
        <end position="23"/>
    </location>
</feature>
<evidence type="ECO:0000256" key="8">
    <source>
        <dbReference type="ARBA" id="ARBA00022801"/>
    </source>
</evidence>
<evidence type="ECO:0000259" key="18">
    <source>
        <dbReference type="SMART" id="SM00768"/>
    </source>
</evidence>
<evidence type="ECO:0000313" key="20">
    <source>
        <dbReference type="Proteomes" id="UP001279734"/>
    </source>
</evidence>
<comment type="similarity">
    <text evidence="3 15">Belongs to the glycosyl hydrolase 17 family.</text>
</comment>
<dbReference type="Proteomes" id="UP001279734">
    <property type="component" value="Unassembled WGS sequence"/>
</dbReference>